<organism evidence="2 3">
    <name type="scientific">Polarella glacialis</name>
    <name type="common">Dinoflagellate</name>
    <dbReference type="NCBI Taxonomy" id="89957"/>
    <lineage>
        <taxon>Eukaryota</taxon>
        <taxon>Sar</taxon>
        <taxon>Alveolata</taxon>
        <taxon>Dinophyceae</taxon>
        <taxon>Suessiales</taxon>
        <taxon>Suessiaceae</taxon>
        <taxon>Polarella</taxon>
    </lineage>
</organism>
<feature type="domain" description="CSD" evidence="1">
    <location>
        <begin position="78"/>
        <end position="144"/>
    </location>
</feature>
<dbReference type="PANTHER" id="PTHR46565">
    <property type="entry name" value="COLD SHOCK DOMAIN PROTEIN 2"/>
    <property type="match status" value="1"/>
</dbReference>
<comment type="caution">
    <text evidence="2">The sequence shown here is derived from an EMBL/GenBank/DDBJ whole genome shotgun (WGS) entry which is preliminary data.</text>
</comment>
<evidence type="ECO:0000313" key="2">
    <source>
        <dbReference type="EMBL" id="CAE8700594.1"/>
    </source>
</evidence>
<protein>
    <recommendedName>
        <fullName evidence="1">CSD domain-containing protein</fullName>
    </recommendedName>
</protein>
<name>A0A813K953_POLGL</name>
<proteinExistence type="predicted"/>
<evidence type="ECO:0000259" key="1">
    <source>
        <dbReference type="Pfam" id="PF00313"/>
    </source>
</evidence>
<dbReference type="InterPro" id="IPR012340">
    <property type="entry name" value="NA-bd_OB-fold"/>
</dbReference>
<dbReference type="CDD" id="cd04458">
    <property type="entry name" value="CSP_CDS"/>
    <property type="match status" value="1"/>
</dbReference>
<dbReference type="SUPFAM" id="SSF50249">
    <property type="entry name" value="Nucleic acid-binding proteins"/>
    <property type="match status" value="1"/>
</dbReference>
<dbReference type="Pfam" id="PF00313">
    <property type="entry name" value="CSD"/>
    <property type="match status" value="1"/>
</dbReference>
<accession>A0A813K953</accession>
<dbReference type="EMBL" id="CAJNNW010029528">
    <property type="protein sequence ID" value="CAE8700594.1"/>
    <property type="molecule type" value="Genomic_DNA"/>
</dbReference>
<dbReference type="Gene3D" id="2.40.50.140">
    <property type="entry name" value="Nucleic acid-binding proteins"/>
    <property type="match status" value="1"/>
</dbReference>
<dbReference type="AlphaFoldDB" id="A0A813K953"/>
<evidence type="ECO:0000313" key="3">
    <source>
        <dbReference type="Proteomes" id="UP000626109"/>
    </source>
</evidence>
<reference evidence="2" key="1">
    <citation type="submission" date="2021-02" db="EMBL/GenBank/DDBJ databases">
        <authorList>
            <person name="Dougan E. K."/>
            <person name="Rhodes N."/>
            <person name="Thang M."/>
            <person name="Chan C."/>
        </authorList>
    </citation>
    <scope>NUCLEOTIDE SEQUENCE</scope>
</reference>
<dbReference type="GO" id="GO:0003676">
    <property type="term" value="F:nucleic acid binding"/>
    <property type="evidence" value="ECO:0007669"/>
    <property type="project" value="InterPro"/>
</dbReference>
<dbReference type="PANTHER" id="PTHR46565:SF20">
    <property type="entry name" value="COLD SHOCK DOMAIN-CONTAINING PROTEIN 4"/>
    <property type="match status" value="1"/>
</dbReference>
<sequence length="146" mass="15150">MDIKFGRNELAGDNVSTGESVSFSAVQSPDGRITASNVSSLGGGMKRPASAMGGMGMMGMGAVKSPAVTETPTGRSAYGMIKTYNGQKGFGFISSPAIPGDVFFMRTSLPAEVQSLHGNDIQGKNVNFQVSQTSDGKMRAQDVTMA</sequence>
<gene>
    <name evidence="2" type="ORF">PGLA2088_LOCUS31692</name>
</gene>
<dbReference type="InterPro" id="IPR002059">
    <property type="entry name" value="CSP_DNA-bd"/>
</dbReference>
<dbReference type="Proteomes" id="UP000626109">
    <property type="component" value="Unassembled WGS sequence"/>
</dbReference>